<dbReference type="Pfam" id="PF03613">
    <property type="entry name" value="EIID-AGA"/>
    <property type="match status" value="1"/>
</dbReference>
<evidence type="ECO:0000256" key="1">
    <source>
        <dbReference type="ARBA" id="ARBA00004651"/>
    </source>
</evidence>
<keyword evidence="8 9" id="KW-0472">Membrane</keyword>
<dbReference type="PANTHER" id="PTHR32502:SF5">
    <property type="entry name" value="N-ACETYLGALACTOSAMINE PERMEASE IID COMPONENT-RELATED"/>
    <property type="match status" value="1"/>
</dbReference>
<evidence type="ECO:0000256" key="4">
    <source>
        <dbReference type="ARBA" id="ARBA00022597"/>
    </source>
</evidence>
<dbReference type="RefSeq" id="WP_057886699.1">
    <property type="nucleotide sequence ID" value="NZ_CP018180.1"/>
</dbReference>
<dbReference type="Proteomes" id="UP000324497">
    <property type="component" value="Chromosome"/>
</dbReference>
<gene>
    <name evidence="10" type="ORF">BSQ50_04835</name>
</gene>
<dbReference type="NCBIfam" id="NF008315">
    <property type="entry name" value="PRK11103.1"/>
    <property type="match status" value="1"/>
</dbReference>
<evidence type="ECO:0000313" key="10">
    <source>
        <dbReference type="EMBL" id="AUJ31942.1"/>
    </source>
</evidence>
<evidence type="ECO:0000256" key="8">
    <source>
        <dbReference type="ARBA" id="ARBA00023136"/>
    </source>
</evidence>
<dbReference type="PROSITE" id="PS51108">
    <property type="entry name" value="PTS_EIID"/>
    <property type="match status" value="1"/>
</dbReference>
<organism evidence="10 11">
    <name type="scientific">Liquorilactobacillus nagelii</name>
    <dbReference type="NCBI Taxonomy" id="82688"/>
    <lineage>
        <taxon>Bacteria</taxon>
        <taxon>Bacillati</taxon>
        <taxon>Bacillota</taxon>
        <taxon>Bacilli</taxon>
        <taxon>Lactobacillales</taxon>
        <taxon>Lactobacillaceae</taxon>
        <taxon>Liquorilactobacillus</taxon>
    </lineage>
</organism>
<sequence length="278" mass="30430">MDKDTTSKKITKKDFFQTFIFENFQQASFNFERIHALAFCVDMIPTIRRVYKTKEERAAALKRHLTFFNVTPAVCGPVVGVTMALEQARANGEDIDEGTINSFKIGLMGPLCGVGDPIMWGTLRPILAALGATMALKGSWLGPIIFFLAFNTVRLGFKWYGLKIGLEKGLGVLQDLSGNLLQKLSEGATVMGLFIMGVLVTKWTTINVPVVVSKTTANGKTTVTTVQNILDELCPGLLALGLTLLMMYLLRKKVNPIVLIFALFAVGILGYGLNIFGK</sequence>
<dbReference type="NCBIfam" id="TIGR00828">
    <property type="entry name" value="EIID-AGA"/>
    <property type="match status" value="1"/>
</dbReference>
<name>A0A3Q8CZ86_9LACO</name>
<evidence type="ECO:0000256" key="7">
    <source>
        <dbReference type="ARBA" id="ARBA00022989"/>
    </source>
</evidence>
<keyword evidence="4" id="KW-0762">Sugar transport</keyword>
<feature type="transmembrane region" description="Helical" evidence="9">
    <location>
        <begin position="233"/>
        <end position="250"/>
    </location>
</feature>
<comment type="subcellular location">
    <subcellularLocation>
        <location evidence="1">Cell membrane</location>
        <topology evidence="1">Multi-pass membrane protein</topology>
    </subcellularLocation>
</comment>
<protein>
    <submittedName>
        <fullName evidence="10">PTS mannose transporter subunit IID</fullName>
    </submittedName>
</protein>
<evidence type="ECO:0000256" key="2">
    <source>
        <dbReference type="ARBA" id="ARBA00022448"/>
    </source>
</evidence>
<reference evidence="10 11" key="1">
    <citation type="submission" date="2016-11" db="EMBL/GenBank/DDBJ databases">
        <title>Interaction between Lactobacillus species and yeast in water kefir.</title>
        <authorList>
            <person name="Behr J."/>
            <person name="Xu D."/>
            <person name="Vogel R.F."/>
        </authorList>
    </citation>
    <scope>NUCLEOTIDE SEQUENCE [LARGE SCALE GENOMIC DNA]</scope>
    <source>
        <strain evidence="10 11">TMW 1.1827</strain>
    </source>
</reference>
<evidence type="ECO:0000313" key="11">
    <source>
        <dbReference type="Proteomes" id="UP000324497"/>
    </source>
</evidence>
<keyword evidence="3" id="KW-1003">Cell membrane</keyword>
<evidence type="ECO:0000256" key="6">
    <source>
        <dbReference type="ARBA" id="ARBA00022692"/>
    </source>
</evidence>
<dbReference type="AlphaFoldDB" id="A0A3Q8CZ86"/>
<dbReference type="GO" id="GO:0005886">
    <property type="term" value="C:plasma membrane"/>
    <property type="evidence" value="ECO:0007669"/>
    <property type="project" value="UniProtKB-SubCell"/>
</dbReference>
<keyword evidence="7 9" id="KW-1133">Transmembrane helix</keyword>
<feature type="transmembrane region" description="Helical" evidence="9">
    <location>
        <begin position="126"/>
        <end position="150"/>
    </location>
</feature>
<accession>A0A3Q8CZ86</accession>
<dbReference type="InterPro" id="IPR004704">
    <property type="entry name" value="PTS_IID_man"/>
</dbReference>
<feature type="transmembrane region" description="Helical" evidence="9">
    <location>
        <begin position="190"/>
        <end position="212"/>
    </location>
</feature>
<keyword evidence="11" id="KW-1185">Reference proteome</keyword>
<keyword evidence="2" id="KW-0813">Transport</keyword>
<evidence type="ECO:0000256" key="3">
    <source>
        <dbReference type="ARBA" id="ARBA00022475"/>
    </source>
</evidence>
<dbReference type="InterPro" id="IPR050303">
    <property type="entry name" value="GatZ_KbaZ_carbometab"/>
</dbReference>
<dbReference type="GO" id="GO:0009401">
    <property type="term" value="P:phosphoenolpyruvate-dependent sugar phosphotransferase system"/>
    <property type="evidence" value="ECO:0007669"/>
    <property type="project" value="UniProtKB-KW"/>
</dbReference>
<dbReference type="GeneID" id="78521745"/>
<keyword evidence="6 9" id="KW-0812">Transmembrane</keyword>
<dbReference type="EMBL" id="CP018180">
    <property type="protein sequence ID" value="AUJ31942.1"/>
    <property type="molecule type" value="Genomic_DNA"/>
</dbReference>
<proteinExistence type="predicted"/>
<dbReference type="KEGG" id="lng:BSQ50_04835"/>
<evidence type="ECO:0000256" key="9">
    <source>
        <dbReference type="SAM" id="Phobius"/>
    </source>
</evidence>
<keyword evidence="5" id="KW-0598">Phosphotransferase system</keyword>
<evidence type="ECO:0000256" key="5">
    <source>
        <dbReference type="ARBA" id="ARBA00022683"/>
    </source>
</evidence>
<dbReference type="PANTHER" id="PTHR32502">
    <property type="entry name" value="N-ACETYLGALACTOSAMINE PERMEASE II COMPONENT-RELATED"/>
    <property type="match status" value="1"/>
</dbReference>
<feature type="transmembrane region" description="Helical" evidence="9">
    <location>
        <begin position="256"/>
        <end position="276"/>
    </location>
</feature>